<dbReference type="AlphaFoldDB" id="A0A8C2V698"/>
<feature type="signal peptide" evidence="1">
    <location>
        <begin position="1"/>
        <end position="18"/>
    </location>
</feature>
<keyword evidence="3" id="KW-1185">Reference proteome</keyword>
<dbReference type="GO" id="GO:0048469">
    <property type="term" value="P:cell maturation"/>
    <property type="evidence" value="ECO:0007669"/>
    <property type="project" value="Ensembl"/>
</dbReference>
<dbReference type="Ensembl" id="ENSCLAT00000010502.1">
    <property type="protein sequence ID" value="ENSCLAP00000010372.1"/>
    <property type="gene ID" value="ENSCLAG00000007166.1"/>
</dbReference>
<dbReference type="GO" id="GO:0050746">
    <property type="term" value="P:regulation of lipoprotein metabolic process"/>
    <property type="evidence" value="ECO:0007669"/>
    <property type="project" value="Ensembl"/>
</dbReference>
<gene>
    <name evidence="2" type="primary">ANGPTL8</name>
</gene>
<dbReference type="OrthoDB" id="8951891at2759"/>
<dbReference type="GO" id="GO:0006629">
    <property type="term" value="P:lipid metabolic process"/>
    <property type="evidence" value="ECO:0007669"/>
    <property type="project" value="Ensembl"/>
</dbReference>
<dbReference type="GO" id="GO:0005576">
    <property type="term" value="C:extracellular region"/>
    <property type="evidence" value="ECO:0007669"/>
    <property type="project" value="Ensembl"/>
</dbReference>
<sequence length="198" mass="22172">MPALALCLLWVLATAARSAPVAPVGGREPARYEELTLLLHGVLQIAQDVNSAYTTTEERLTRARHGLDLSGRVLELLGLQVSQGRNATRELRTNLLEIQMDEDALQLQAEATAQGLAEAAWAQQALQDSVCRLQVQLRGARLRRARHAVETLKALADKQSRLMWVLKGHMHRQRQEMKAQQEWLQQLQERLHTAALPA</sequence>
<name>A0A8C2V698_CHILA</name>
<dbReference type="GO" id="GO:0019216">
    <property type="term" value="P:regulation of lipid metabolic process"/>
    <property type="evidence" value="ECO:0007669"/>
    <property type="project" value="Ensembl"/>
</dbReference>
<protein>
    <submittedName>
        <fullName evidence="2">Angiopoietin like 8</fullName>
    </submittedName>
</protein>
<reference evidence="2" key="2">
    <citation type="submission" date="2025-09" db="UniProtKB">
        <authorList>
            <consortium name="Ensembl"/>
        </authorList>
    </citation>
    <scope>IDENTIFICATION</scope>
</reference>
<organism evidence="2 3">
    <name type="scientific">Chinchilla lanigera</name>
    <name type="common">Long-tailed chinchilla</name>
    <name type="synonym">Chinchilla villidera</name>
    <dbReference type="NCBI Taxonomy" id="34839"/>
    <lineage>
        <taxon>Eukaryota</taxon>
        <taxon>Metazoa</taxon>
        <taxon>Chordata</taxon>
        <taxon>Craniata</taxon>
        <taxon>Vertebrata</taxon>
        <taxon>Euteleostomi</taxon>
        <taxon>Mammalia</taxon>
        <taxon>Eutheria</taxon>
        <taxon>Euarchontoglires</taxon>
        <taxon>Glires</taxon>
        <taxon>Rodentia</taxon>
        <taxon>Hystricomorpha</taxon>
        <taxon>Chinchillidae</taxon>
        <taxon>Chinchilla</taxon>
    </lineage>
</organism>
<evidence type="ECO:0000256" key="1">
    <source>
        <dbReference type="SAM" id="SignalP"/>
    </source>
</evidence>
<dbReference type="OMA" id="SHIVWAL"/>
<accession>A0A8C2V698</accession>
<reference evidence="2" key="1">
    <citation type="submission" date="2025-08" db="UniProtKB">
        <authorList>
            <consortium name="Ensembl"/>
        </authorList>
    </citation>
    <scope>IDENTIFICATION</scope>
</reference>
<dbReference type="PANTHER" id="PTHR21463:SF0">
    <property type="entry name" value="ANGIOPOIETIN-LIKE PROTEIN 8"/>
    <property type="match status" value="1"/>
</dbReference>
<feature type="chain" id="PRO_5034040617" evidence="1">
    <location>
        <begin position="19"/>
        <end position="198"/>
    </location>
</feature>
<dbReference type="Proteomes" id="UP000694398">
    <property type="component" value="Unassembled WGS sequence"/>
</dbReference>
<dbReference type="GeneID" id="102016286"/>
<dbReference type="CTD" id="55908"/>
<dbReference type="InterPro" id="IPR026614">
    <property type="entry name" value="ANGPTL8"/>
</dbReference>
<dbReference type="GO" id="GO:0070328">
    <property type="term" value="P:triglyceride homeostasis"/>
    <property type="evidence" value="ECO:0007669"/>
    <property type="project" value="Ensembl"/>
</dbReference>
<dbReference type="PANTHER" id="PTHR21463">
    <property type="entry name" value="ANGIOPOIETIN-LIKE PROTEIN 8"/>
    <property type="match status" value="1"/>
</dbReference>
<proteinExistence type="predicted"/>
<dbReference type="GO" id="GO:0045444">
    <property type="term" value="P:fat cell differentiation"/>
    <property type="evidence" value="ECO:0007669"/>
    <property type="project" value="Ensembl"/>
</dbReference>
<keyword evidence="1" id="KW-0732">Signal</keyword>
<dbReference type="GeneTree" id="ENSGT00440000034383"/>
<dbReference type="GO" id="GO:0010954">
    <property type="term" value="P:positive regulation of protein processing"/>
    <property type="evidence" value="ECO:0007669"/>
    <property type="project" value="Ensembl"/>
</dbReference>
<evidence type="ECO:0000313" key="2">
    <source>
        <dbReference type="Ensembl" id="ENSCLAP00000010372.1"/>
    </source>
</evidence>
<evidence type="ECO:0000313" key="3">
    <source>
        <dbReference type="Proteomes" id="UP000694398"/>
    </source>
</evidence>